<comment type="caution">
    <text evidence="1">The sequence shown here is derived from an EMBL/GenBank/DDBJ whole genome shotgun (WGS) entry which is preliminary data.</text>
</comment>
<dbReference type="PANTHER" id="PTHR38597">
    <property type="entry name" value="BLL3834 PROTEIN"/>
    <property type="match status" value="1"/>
</dbReference>
<dbReference type="InterPro" id="IPR008482">
    <property type="entry name" value="DUF763"/>
</dbReference>
<proteinExistence type="predicted"/>
<dbReference type="Pfam" id="PF05559">
    <property type="entry name" value="DUF763"/>
    <property type="match status" value="1"/>
</dbReference>
<gene>
    <name evidence="1" type="ORF">GCM10010967_06420</name>
</gene>
<dbReference type="RefSeq" id="WP_019942001.1">
    <property type="nucleotide sequence ID" value="NZ_BMLI01000001.1"/>
</dbReference>
<dbReference type="EMBL" id="BMLI01000001">
    <property type="protein sequence ID" value="GGM77528.1"/>
    <property type="molecule type" value="Genomic_DNA"/>
</dbReference>
<accession>A0ABQ2HDK2</accession>
<evidence type="ECO:0000313" key="1">
    <source>
        <dbReference type="EMBL" id="GGM77528.1"/>
    </source>
</evidence>
<dbReference type="PANTHER" id="PTHR38597:SF1">
    <property type="entry name" value="BLL3834 PROTEIN"/>
    <property type="match status" value="1"/>
</dbReference>
<organism evidence="1 2">
    <name type="scientific">Dyadobacter beijingensis</name>
    <dbReference type="NCBI Taxonomy" id="365489"/>
    <lineage>
        <taxon>Bacteria</taxon>
        <taxon>Pseudomonadati</taxon>
        <taxon>Bacteroidota</taxon>
        <taxon>Cytophagia</taxon>
        <taxon>Cytophagales</taxon>
        <taxon>Spirosomataceae</taxon>
        <taxon>Dyadobacter</taxon>
    </lineage>
</organism>
<sequence>MMKSGHADLPLHYGKVPIWLAQRMSALGGAIVEAIVMEYGRDALLQKMSDPFWFQSLGCVLGMDWHSSGITTSVMGALKQSVNRRSSELGIYICGGRGKYSRQTPAELLAIADKTGLDGNLLVHHSKLSAKVDNTAIQDGFQLYLHSFVLSKEGHWAVIQQGMNTGDRLARRYHWHSPSIRSFIEEPHTFIYGQNRGSILNLTAKDAAPTRTGILDLTKENPDKIMREVSRLVMPDHHDVRAEDVNLKRLGAVLALAHDHPVDNMESLLLLEGVGPRTIQSLTLVSEIIHGTPSRFSDPARFSFAHGGKDGHPFPVPVTVYDESILTLDRAIQLAKMGEKDKSDALKNLSKVSAQLEKDFQPNNRFNDIVQQERDNSWKYEGRTVKRKVPKPKGRNGQLELF</sequence>
<keyword evidence="2" id="KW-1185">Reference proteome</keyword>
<evidence type="ECO:0000313" key="2">
    <source>
        <dbReference type="Proteomes" id="UP000632339"/>
    </source>
</evidence>
<name>A0ABQ2HDK2_9BACT</name>
<reference evidence="2" key="1">
    <citation type="journal article" date="2019" name="Int. J. Syst. Evol. Microbiol.">
        <title>The Global Catalogue of Microorganisms (GCM) 10K type strain sequencing project: providing services to taxonomists for standard genome sequencing and annotation.</title>
        <authorList>
            <consortium name="The Broad Institute Genomics Platform"/>
            <consortium name="The Broad Institute Genome Sequencing Center for Infectious Disease"/>
            <person name="Wu L."/>
            <person name="Ma J."/>
        </authorList>
    </citation>
    <scope>NUCLEOTIDE SEQUENCE [LARGE SCALE GENOMIC DNA]</scope>
    <source>
        <strain evidence="2">CGMCC 1.6375</strain>
    </source>
</reference>
<protein>
    <recommendedName>
        <fullName evidence="3">DUF763 domain-containing protein</fullName>
    </recommendedName>
</protein>
<dbReference type="Proteomes" id="UP000632339">
    <property type="component" value="Unassembled WGS sequence"/>
</dbReference>
<evidence type="ECO:0008006" key="3">
    <source>
        <dbReference type="Google" id="ProtNLM"/>
    </source>
</evidence>